<feature type="compositionally biased region" description="Low complexity" evidence="1">
    <location>
        <begin position="238"/>
        <end position="249"/>
    </location>
</feature>
<comment type="caution">
    <text evidence="2">The sequence shown here is derived from an EMBL/GenBank/DDBJ whole genome shotgun (WGS) entry which is preliminary data.</text>
</comment>
<sequence>MPRSYIQAPLSRRDSAETSIEPQPQSQSVTSTPSPRIGGLTRRDTASTIDAPTSIGRVRSGSQKQPGTVPRSTARRRQHSQFAHDPATQIQWPVWTDSINMPGTPTGSLVHSRVLNMWARISRSWHHAHGHKYRGEHRRDSSSSYFGLPIKPSMTYGEGTVAPGVALRPVPQVMPPPAVDSENGLHGSSAAVISQLLMEPAYLQRGCSESGRRESPNDAFSAIYHISNYSSVQSPHESSQASVPVSAVQTRDAVS</sequence>
<evidence type="ECO:0000313" key="3">
    <source>
        <dbReference type="Proteomes" id="UP000193922"/>
    </source>
</evidence>
<dbReference type="RefSeq" id="XP_040747816.1">
    <property type="nucleotide sequence ID" value="XM_040883977.1"/>
</dbReference>
<evidence type="ECO:0000256" key="1">
    <source>
        <dbReference type="SAM" id="MobiDB-lite"/>
    </source>
</evidence>
<proteinExistence type="predicted"/>
<evidence type="ECO:0000313" key="2">
    <source>
        <dbReference type="EMBL" id="ORX74605.1"/>
    </source>
</evidence>
<feature type="region of interest" description="Disordered" evidence="1">
    <location>
        <begin position="1"/>
        <end position="89"/>
    </location>
</feature>
<protein>
    <submittedName>
        <fullName evidence="2">Uncharacterized protein</fullName>
    </submittedName>
</protein>
<accession>A0A1Y1WMK7</accession>
<dbReference type="Proteomes" id="UP000193922">
    <property type="component" value="Unassembled WGS sequence"/>
</dbReference>
<dbReference type="GeneID" id="63800625"/>
<dbReference type="OrthoDB" id="162894at2759"/>
<gene>
    <name evidence="2" type="ORF">DL89DRAFT_19710</name>
</gene>
<dbReference type="AlphaFoldDB" id="A0A1Y1WMK7"/>
<feature type="region of interest" description="Disordered" evidence="1">
    <location>
        <begin position="231"/>
        <end position="255"/>
    </location>
</feature>
<dbReference type="EMBL" id="MCFD01000001">
    <property type="protein sequence ID" value="ORX74605.1"/>
    <property type="molecule type" value="Genomic_DNA"/>
</dbReference>
<keyword evidence="3" id="KW-1185">Reference proteome</keyword>
<reference evidence="2 3" key="1">
    <citation type="submission" date="2016-07" db="EMBL/GenBank/DDBJ databases">
        <title>Pervasive Adenine N6-methylation of Active Genes in Fungi.</title>
        <authorList>
            <consortium name="DOE Joint Genome Institute"/>
            <person name="Mondo S.J."/>
            <person name="Dannebaum R.O."/>
            <person name="Kuo R.C."/>
            <person name="Labutti K."/>
            <person name="Haridas S."/>
            <person name="Kuo A."/>
            <person name="Salamov A."/>
            <person name="Ahrendt S.R."/>
            <person name="Lipzen A."/>
            <person name="Sullivan W."/>
            <person name="Andreopoulos W.B."/>
            <person name="Clum A."/>
            <person name="Lindquist E."/>
            <person name="Daum C."/>
            <person name="Ramamoorthy G.K."/>
            <person name="Gryganskyi A."/>
            <person name="Culley D."/>
            <person name="Magnuson J.K."/>
            <person name="James T.Y."/>
            <person name="O'Malley M.A."/>
            <person name="Stajich J.E."/>
            <person name="Spatafora J.W."/>
            <person name="Visel A."/>
            <person name="Grigoriev I.V."/>
        </authorList>
    </citation>
    <scope>NUCLEOTIDE SEQUENCE [LARGE SCALE GENOMIC DNA]</scope>
    <source>
        <strain evidence="2 3">ATCC 12442</strain>
    </source>
</reference>
<feature type="compositionally biased region" description="Low complexity" evidence="1">
    <location>
        <begin position="22"/>
        <end position="35"/>
    </location>
</feature>
<name>A0A1Y1WMK7_9FUNG</name>
<organism evidence="2 3">
    <name type="scientific">Linderina pennispora</name>
    <dbReference type="NCBI Taxonomy" id="61395"/>
    <lineage>
        <taxon>Eukaryota</taxon>
        <taxon>Fungi</taxon>
        <taxon>Fungi incertae sedis</taxon>
        <taxon>Zoopagomycota</taxon>
        <taxon>Kickxellomycotina</taxon>
        <taxon>Kickxellomycetes</taxon>
        <taxon>Kickxellales</taxon>
        <taxon>Kickxellaceae</taxon>
        <taxon>Linderina</taxon>
    </lineage>
</organism>